<evidence type="ECO:0000313" key="14">
    <source>
        <dbReference type="Proteomes" id="UP001469365"/>
    </source>
</evidence>
<dbReference type="SUPFAM" id="SSF52540">
    <property type="entry name" value="P-loop containing nucleoside triphosphate hydrolases"/>
    <property type="match status" value="1"/>
</dbReference>
<accession>A0ABU9DQY5</accession>
<evidence type="ECO:0000259" key="12">
    <source>
        <dbReference type="PROSITE" id="PS51721"/>
    </source>
</evidence>
<reference evidence="13 14" key="1">
    <citation type="submission" date="2024-04" db="EMBL/GenBank/DDBJ databases">
        <title>draft genome sequnece of Paenibacillus filicis.</title>
        <authorList>
            <person name="Kim D.-U."/>
        </authorList>
    </citation>
    <scope>NUCLEOTIDE SEQUENCE [LARGE SCALE GENOMIC DNA]</scope>
    <source>
        <strain evidence="13 14">KACC14197</strain>
    </source>
</reference>
<dbReference type="PANTHER" id="PTHR32120">
    <property type="entry name" value="SMALL RIBOSOMAL SUBUNIT BIOGENESIS GTPASE RSGA"/>
    <property type="match status" value="1"/>
</dbReference>
<dbReference type="PANTHER" id="PTHR32120:SF10">
    <property type="entry name" value="SMALL RIBOSOMAL SUBUNIT BIOGENESIS GTPASE RSGA"/>
    <property type="match status" value="1"/>
</dbReference>
<evidence type="ECO:0000256" key="1">
    <source>
        <dbReference type="ARBA" id="ARBA00022490"/>
    </source>
</evidence>
<evidence type="ECO:0000259" key="11">
    <source>
        <dbReference type="PROSITE" id="PS50936"/>
    </source>
</evidence>
<keyword evidence="14" id="KW-1185">Reference proteome</keyword>
<evidence type="ECO:0000256" key="10">
    <source>
        <dbReference type="HAMAP-Rule" id="MF_01820"/>
    </source>
</evidence>
<evidence type="ECO:0000313" key="13">
    <source>
        <dbReference type="EMBL" id="MEK8130651.1"/>
    </source>
</evidence>
<keyword evidence="7 10" id="KW-0862">Zinc</keyword>
<evidence type="ECO:0000256" key="4">
    <source>
        <dbReference type="ARBA" id="ARBA00022730"/>
    </source>
</evidence>
<feature type="binding site" evidence="10">
    <location>
        <position position="291"/>
    </location>
    <ligand>
        <name>Zn(2+)</name>
        <dbReference type="ChEBI" id="CHEBI:29105"/>
    </ligand>
</feature>
<dbReference type="RefSeq" id="WP_341417791.1">
    <property type="nucleotide sequence ID" value="NZ_JBBPCC010000016.1"/>
</dbReference>
<gene>
    <name evidence="10 13" type="primary">rsgA</name>
    <name evidence="13" type="ORF">WMW72_22345</name>
</gene>
<dbReference type="InterPro" id="IPR030378">
    <property type="entry name" value="G_CP_dom"/>
</dbReference>
<name>A0ABU9DQY5_9BACL</name>
<keyword evidence="6 10" id="KW-0378">Hydrolase</keyword>
<feature type="binding site" evidence="10">
    <location>
        <begin position="203"/>
        <end position="211"/>
    </location>
    <ligand>
        <name>GTP</name>
        <dbReference type="ChEBI" id="CHEBI:37565"/>
    </ligand>
</feature>
<feature type="domain" description="CP-type G" evidence="12">
    <location>
        <begin position="105"/>
        <end position="261"/>
    </location>
</feature>
<keyword evidence="8 10" id="KW-0694">RNA-binding</keyword>
<dbReference type="Proteomes" id="UP001469365">
    <property type="component" value="Unassembled WGS sequence"/>
</dbReference>
<evidence type="ECO:0000256" key="9">
    <source>
        <dbReference type="ARBA" id="ARBA00023134"/>
    </source>
</evidence>
<evidence type="ECO:0000256" key="3">
    <source>
        <dbReference type="ARBA" id="ARBA00022723"/>
    </source>
</evidence>
<organism evidence="13 14">
    <name type="scientific">Paenibacillus filicis</name>
    <dbReference type="NCBI Taxonomy" id="669464"/>
    <lineage>
        <taxon>Bacteria</taxon>
        <taxon>Bacillati</taxon>
        <taxon>Bacillota</taxon>
        <taxon>Bacilli</taxon>
        <taxon>Bacillales</taxon>
        <taxon>Paenibacillaceae</taxon>
        <taxon>Paenibacillus</taxon>
    </lineage>
</organism>
<evidence type="ECO:0000256" key="5">
    <source>
        <dbReference type="ARBA" id="ARBA00022741"/>
    </source>
</evidence>
<comment type="cofactor">
    <cofactor evidence="10">
        <name>Zn(2+)</name>
        <dbReference type="ChEBI" id="CHEBI:29105"/>
    </cofactor>
    <text evidence="10">Binds 1 zinc ion per subunit.</text>
</comment>
<dbReference type="InterPro" id="IPR010914">
    <property type="entry name" value="RsgA_GTPase_dom"/>
</dbReference>
<feature type="domain" description="EngC GTPase" evidence="11">
    <location>
        <begin position="112"/>
        <end position="259"/>
    </location>
</feature>
<proteinExistence type="inferred from homology"/>
<evidence type="ECO:0000256" key="7">
    <source>
        <dbReference type="ARBA" id="ARBA00022833"/>
    </source>
</evidence>
<dbReference type="PROSITE" id="PS51721">
    <property type="entry name" value="G_CP"/>
    <property type="match status" value="1"/>
</dbReference>
<evidence type="ECO:0000256" key="6">
    <source>
        <dbReference type="ARBA" id="ARBA00022801"/>
    </source>
</evidence>
<dbReference type="Gene3D" id="3.40.50.300">
    <property type="entry name" value="P-loop containing nucleotide triphosphate hydrolases"/>
    <property type="match status" value="1"/>
</dbReference>
<dbReference type="InterPro" id="IPR004881">
    <property type="entry name" value="Ribosome_biogen_GTPase_RsgA"/>
</dbReference>
<dbReference type="HAMAP" id="MF_01820">
    <property type="entry name" value="GTPase_RsgA"/>
    <property type="match status" value="1"/>
</dbReference>
<keyword evidence="3 10" id="KW-0479">Metal-binding</keyword>
<feature type="binding site" evidence="10">
    <location>
        <position position="297"/>
    </location>
    <ligand>
        <name>Zn(2+)</name>
        <dbReference type="ChEBI" id="CHEBI:29105"/>
    </ligand>
</feature>
<feature type="binding site" evidence="10">
    <location>
        <position position="284"/>
    </location>
    <ligand>
        <name>Zn(2+)</name>
        <dbReference type="ChEBI" id="CHEBI:29105"/>
    </ligand>
</feature>
<dbReference type="EC" id="3.6.1.-" evidence="10"/>
<keyword evidence="5 10" id="KW-0547">Nucleotide-binding</keyword>
<comment type="function">
    <text evidence="10">One of several proteins that assist in the late maturation steps of the functional core of the 30S ribosomal subunit. Helps release RbfA from mature subunits. May play a role in the assembly of ribosomal proteins into the subunit. Circularly permuted GTPase that catalyzes slow GTP hydrolysis, GTPase activity is stimulated by the 30S ribosomal subunit.</text>
</comment>
<dbReference type="Pfam" id="PF03193">
    <property type="entry name" value="RsgA_GTPase"/>
    <property type="match status" value="1"/>
</dbReference>
<evidence type="ECO:0000256" key="8">
    <source>
        <dbReference type="ARBA" id="ARBA00022884"/>
    </source>
</evidence>
<dbReference type="NCBIfam" id="TIGR00157">
    <property type="entry name" value="ribosome small subunit-dependent GTPase A"/>
    <property type="match status" value="1"/>
</dbReference>
<comment type="similarity">
    <text evidence="10">Belongs to the TRAFAC class YlqF/YawG GTPase family. RsgA subfamily.</text>
</comment>
<dbReference type="PROSITE" id="PS50936">
    <property type="entry name" value="ENGC_GTPASE"/>
    <property type="match status" value="1"/>
</dbReference>
<feature type="binding site" evidence="10">
    <location>
        <position position="289"/>
    </location>
    <ligand>
        <name>Zn(2+)</name>
        <dbReference type="ChEBI" id="CHEBI:29105"/>
    </ligand>
</feature>
<dbReference type="EMBL" id="JBBPCC010000016">
    <property type="protein sequence ID" value="MEK8130651.1"/>
    <property type="molecule type" value="Genomic_DNA"/>
</dbReference>
<keyword evidence="9 10" id="KW-0342">GTP-binding</keyword>
<dbReference type="InterPro" id="IPR027417">
    <property type="entry name" value="P-loop_NTPase"/>
</dbReference>
<dbReference type="Gene3D" id="1.10.40.50">
    <property type="entry name" value="Probable gtpase engc, domain 3"/>
    <property type="match status" value="1"/>
</dbReference>
<sequence>MEWKPEWWGWDDALEAEFAPYREHGYEPGRVTLEHKRLYRIVTAAGELLGEVSGKLMHQAAGRADYPAVGDWVALQPRLSDGRAIIHGLVPRRSKFSRRAAGPAVEEQIVAANVDTVFLVHALNQDYNLRRLERYLTLAYESGASPVILLSKADLCEDVEARTAEVESIALGVPVHAVSTLLGEGLDPLAAYLHPGKTVALLGSSGAGKSTLVNRLYGSEVLRTGGIREGDDRGRHTTTHRELIRLPEGALLIDTPGMRELQMWDADAGLGTAFGDVEELAQACRFGDCGHGSEPGCAVRAALEDGTLTAARYQNYLKLQKELAFEARKADSSLARAEKDRWKKIHSGLKNQIKRPR</sequence>
<keyword evidence="2 10" id="KW-0690">Ribosome biogenesis</keyword>
<evidence type="ECO:0000256" key="2">
    <source>
        <dbReference type="ARBA" id="ARBA00022517"/>
    </source>
</evidence>
<comment type="caution">
    <text evidence="13">The sequence shown here is derived from an EMBL/GenBank/DDBJ whole genome shotgun (WGS) entry which is preliminary data.</text>
</comment>
<comment type="subunit">
    <text evidence="10">Monomer. Associates with 30S ribosomal subunit, binds 16S rRNA.</text>
</comment>
<keyword evidence="4 10" id="KW-0699">rRNA-binding</keyword>
<keyword evidence="1 10" id="KW-0963">Cytoplasm</keyword>
<feature type="binding site" evidence="10">
    <location>
        <begin position="151"/>
        <end position="154"/>
    </location>
    <ligand>
        <name>GTP</name>
        <dbReference type="ChEBI" id="CHEBI:37565"/>
    </ligand>
</feature>
<comment type="subcellular location">
    <subcellularLocation>
        <location evidence="10">Cytoplasm</location>
    </subcellularLocation>
</comment>
<protein>
    <recommendedName>
        <fullName evidence="10">Small ribosomal subunit biogenesis GTPase RsgA</fullName>
        <ecNumber evidence="10">3.6.1.-</ecNumber>
    </recommendedName>
</protein>
<dbReference type="CDD" id="cd01854">
    <property type="entry name" value="YjeQ_EngC"/>
    <property type="match status" value="1"/>
</dbReference>